<evidence type="ECO:0000313" key="1">
    <source>
        <dbReference type="EMBL" id="KAK3786884.1"/>
    </source>
</evidence>
<dbReference type="EMBL" id="JAWDGP010001932">
    <property type="protein sequence ID" value="KAK3786884.1"/>
    <property type="molecule type" value="Genomic_DNA"/>
</dbReference>
<name>A0AAE1DXR2_9GAST</name>
<sequence>MDTCVESVARALSQVPRFSLYNRVTVLSATLASFLSRVTRQSATCLKQVKKVVSCGHHPAQRAPLDLYIGPVGCPLVEEEPRDNAVFQTVPQIGVPQETKTSRSFGLGGVHTLKVTRLLRLLSSTSGHSNGAAQHEPGGQHP</sequence>
<protein>
    <submittedName>
        <fullName evidence="1">Uncharacterized protein</fullName>
    </submittedName>
</protein>
<gene>
    <name evidence="1" type="ORF">RRG08_051686</name>
</gene>
<keyword evidence="2" id="KW-1185">Reference proteome</keyword>
<comment type="caution">
    <text evidence="1">The sequence shown here is derived from an EMBL/GenBank/DDBJ whole genome shotgun (WGS) entry which is preliminary data.</text>
</comment>
<reference evidence="1" key="1">
    <citation type="journal article" date="2023" name="G3 (Bethesda)">
        <title>A reference genome for the long-term kleptoplast-retaining sea slug Elysia crispata morphotype clarki.</title>
        <authorList>
            <person name="Eastman K.E."/>
            <person name="Pendleton A.L."/>
            <person name="Shaikh M.A."/>
            <person name="Suttiyut T."/>
            <person name="Ogas R."/>
            <person name="Tomko P."/>
            <person name="Gavelis G."/>
            <person name="Widhalm J.R."/>
            <person name="Wisecaver J.H."/>
        </authorList>
    </citation>
    <scope>NUCLEOTIDE SEQUENCE</scope>
    <source>
        <strain evidence="1">ECLA1</strain>
    </source>
</reference>
<dbReference type="AlphaFoldDB" id="A0AAE1DXR2"/>
<evidence type="ECO:0000313" key="2">
    <source>
        <dbReference type="Proteomes" id="UP001283361"/>
    </source>
</evidence>
<accession>A0AAE1DXR2</accession>
<organism evidence="1 2">
    <name type="scientific">Elysia crispata</name>
    <name type="common">lettuce slug</name>
    <dbReference type="NCBI Taxonomy" id="231223"/>
    <lineage>
        <taxon>Eukaryota</taxon>
        <taxon>Metazoa</taxon>
        <taxon>Spiralia</taxon>
        <taxon>Lophotrochozoa</taxon>
        <taxon>Mollusca</taxon>
        <taxon>Gastropoda</taxon>
        <taxon>Heterobranchia</taxon>
        <taxon>Euthyneura</taxon>
        <taxon>Panpulmonata</taxon>
        <taxon>Sacoglossa</taxon>
        <taxon>Placobranchoidea</taxon>
        <taxon>Plakobranchidae</taxon>
        <taxon>Elysia</taxon>
    </lineage>
</organism>
<dbReference type="Proteomes" id="UP001283361">
    <property type="component" value="Unassembled WGS sequence"/>
</dbReference>
<proteinExistence type="predicted"/>